<evidence type="ECO:0000313" key="2">
    <source>
        <dbReference type="EMBL" id="RDX55598.1"/>
    </source>
</evidence>
<dbReference type="Proteomes" id="UP000256964">
    <property type="component" value="Unassembled WGS sequence"/>
</dbReference>
<organism evidence="2 3">
    <name type="scientific">Lentinus brumalis</name>
    <dbReference type="NCBI Taxonomy" id="2498619"/>
    <lineage>
        <taxon>Eukaryota</taxon>
        <taxon>Fungi</taxon>
        <taxon>Dikarya</taxon>
        <taxon>Basidiomycota</taxon>
        <taxon>Agaricomycotina</taxon>
        <taxon>Agaricomycetes</taxon>
        <taxon>Polyporales</taxon>
        <taxon>Polyporaceae</taxon>
        <taxon>Lentinus</taxon>
    </lineage>
</organism>
<dbReference type="OrthoDB" id="2685617at2759"/>
<feature type="compositionally biased region" description="Polar residues" evidence="1">
    <location>
        <begin position="232"/>
        <end position="244"/>
    </location>
</feature>
<feature type="compositionally biased region" description="Basic and acidic residues" evidence="1">
    <location>
        <begin position="217"/>
        <end position="231"/>
    </location>
</feature>
<feature type="compositionally biased region" description="Low complexity" evidence="1">
    <location>
        <begin position="128"/>
        <end position="141"/>
    </location>
</feature>
<sequence>MAASLPATPNPATAQFQLAVPSLLATISPSLAALHATRARLLLPQAHPALAGTHCARCGYPLLASDSQTRSIRKKRRGPSTPRRVLRRSCGSCGHDEDVPLAVDGAPTFPKVRDRVKRKSPSTAPSQPRASRASPAELSSPSPVPVPLIPRSSQPIARSSQSTPIPSRPGSPARATTKAARSLTSSPAPPSSASQAQDQTRTKARPKKPGLQSMLARNRERQEQEKKRGEGSSRQGLSTFLQGL</sequence>
<dbReference type="EMBL" id="KZ857382">
    <property type="protein sequence ID" value="RDX55598.1"/>
    <property type="molecule type" value="Genomic_DNA"/>
</dbReference>
<feature type="region of interest" description="Disordered" evidence="1">
    <location>
        <begin position="68"/>
        <end position="244"/>
    </location>
</feature>
<proteinExistence type="predicted"/>
<reference evidence="2 3" key="1">
    <citation type="journal article" date="2018" name="Biotechnol. Biofuels">
        <title>Integrative visual omics of the white-rot fungus Polyporus brumalis exposes the biotechnological potential of its oxidative enzymes for delignifying raw plant biomass.</title>
        <authorList>
            <person name="Miyauchi S."/>
            <person name="Rancon A."/>
            <person name="Drula E."/>
            <person name="Hage H."/>
            <person name="Chaduli D."/>
            <person name="Favel A."/>
            <person name="Grisel S."/>
            <person name="Henrissat B."/>
            <person name="Herpoel-Gimbert I."/>
            <person name="Ruiz-Duenas F.J."/>
            <person name="Chevret D."/>
            <person name="Hainaut M."/>
            <person name="Lin J."/>
            <person name="Wang M."/>
            <person name="Pangilinan J."/>
            <person name="Lipzen A."/>
            <person name="Lesage-Meessen L."/>
            <person name="Navarro D."/>
            <person name="Riley R."/>
            <person name="Grigoriev I.V."/>
            <person name="Zhou S."/>
            <person name="Raouche S."/>
            <person name="Rosso M.N."/>
        </authorList>
    </citation>
    <scope>NUCLEOTIDE SEQUENCE [LARGE SCALE GENOMIC DNA]</scope>
    <source>
        <strain evidence="2 3">BRFM 1820</strain>
    </source>
</reference>
<keyword evidence="3" id="KW-1185">Reference proteome</keyword>
<name>A0A371DSX9_9APHY</name>
<gene>
    <name evidence="2" type="ORF">OH76DRAFT_752655</name>
</gene>
<evidence type="ECO:0008006" key="4">
    <source>
        <dbReference type="Google" id="ProtNLM"/>
    </source>
</evidence>
<evidence type="ECO:0000313" key="3">
    <source>
        <dbReference type="Proteomes" id="UP000256964"/>
    </source>
</evidence>
<dbReference type="AlphaFoldDB" id="A0A371DSX9"/>
<protein>
    <recommendedName>
        <fullName evidence="4">Rpr2-domain-containing protein</fullName>
    </recommendedName>
</protein>
<accession>A0A371DSX9</accession>
<feature type="compositionally biased region" description="Polar residues" evidence="1">
    <location>
        <begin position="154"/>
        <end position="165"/>
    </location>
</feature>
<evidence type="ECO:0000256" key="1">
    <source>
        <dbReference type="SAM" id="MobiDB-lite"/>
    </source>
</evidence>